<dbReference type="Gene3D" id="1.10.260.40">
    <property type="entry name" value="lambda repressor-like DNA-binding domains"/>
    <property type="match status" value="1"/>
</dbReference>
<keyword evidence="3" id="KW-0804">Transcription</keyword>
<evidence type="ECO:0000256" key="2">
    <source>
        <dbReference type="ARBA" id="ARBA00023125"/>
    </source>
</evidence>
<evidence type="ECO:0000313" key="6">
    <source>
        <dbReference type="Proteomes" id="UP000238956"/>
    </source>
</evidence>
<evidence type="ECO:0000256" key="1">
    <source>
        <dbReference type="ARBA" id="ARBA00023015"/>
    </source>
</evidence>
<dbReference type="PROSITE" id="PS50932">
    <property type="entry name" value="HTH_LACI_2"/>
    <property type="match status" value="1"/>
</dbReference>
<evidence type="ECO:0000313" key="5">
    <source>
        <dbReference type="EMBL" id="AUW95850.1"/>
    </source>
</evidence>
<dbReference type="CDD" id="cd01392">
    <property type="entry name" value="HTH_LacI"/>
    <property type="match status" value="1"/>
</dbReference>
<dbReference type="Gene3D" id="3.40.50.2300">
    <property type="match status" value="2"/>
</dbReference>
<dbReference type="OrthoDB" id="43195at2"/>
<dbReference type="InterPro" id="IPR000843">
    <property type="entry name" value="HTH_LacI"/>
</dbReference>
<evidence type="ECO:0000256" key="3">
    <source>
        <dbReference type="ARBA" id="ARBA00023163"/>
    </source>
</evidence>
<dbReference type="AlphaFoldDB" id="A0A2L0D2J3"/>
<dbReference type="Pfam" id="PF13377">
    <property type="entry name" value="Peripla_BP_3"/>
    <property type="match status" value="1"/>
</dbReference>
<accession>A0A2L0D2J3</accession>
<dbReference type="GO" id="GO:0003700">
    <property type="term" value="F:DNA-binding transcription factor activity"/>
    <property type="evidence" value="ECO:0007669"/>
    <property type="project" value="TreeGrafter"/>
</dbReference>
<dbReference type="EMBL" id="CP025536">
    <property type="protein sequence ID" value="AUW95850.1"/>
    <property type="molecule type" value="Genomic_DNA"/>
</dbReference>
<dbReference type="PANTHER" id="PTHR30146">
    <property type="entry name" value="LACI-RELATED TRANSCRIPTIONAL REPRESSOR"/>
    <property type="match status" value="1"/>
</dbReference>
<gene>
    <name evidence="5" type="ORF">C0J00_01260</name>
</gene>
<reference evidence="5 6" key="2">
    <citation type="submission" date="2018-02" db="EMBL/GenBank/DDBJ databases">
        <title>Whole genome sequencing analysis of Streptococcus pluranimalium isolated from cattle infected mastitis in China.</title>
        <authorList>
            <person name="Zhang J.-R."/>
            <person name="Hu G.-Z."/>
        </authorList>
    </citation>
    <scope>NUCLEOTIDE SEQUENCE [LARGE SCALE GENOMIC DNA]</scope>
    <source>
        <strain evidence="5 6">TH11417</strain>
    </source>
</reference>
<dbReference type="GO" id="GO:0000976">
    <property type="term" value="F:transcription cis-regulatory region binding"/>
    <property type="evidence" value="ECO:0007669"/>
    <property type="project" value="TreeGrafter"/>
</dbReference>
<keyword evidence="1" id="KW-0805">Transcription regulation</keyword>
<reference evidence="5 6" key="1">
    <citation type="submission" date="2017-12" db="EMBL/GenBank/DDBJ databases">
        <authorList>
            <person name="Hurst M.R.H."/>
        </authorList>
    </citation>
    <scope>NUCLEOTIDE SEQUENCE [LARGE SCALE GENOMIC DNA]</scope>
    <source>
        <strain evidence="5 6">TH11417</strain>
    </source>
</reference>
<dbReference type="SUPFAM" id="SSF47413">
    <property type="entry name" value="lambda repressor-like DNA-binding domains"/>
    <property type="match status" value="1"/>
</dbReference>
<evidence type="ECO:0000259" key="4">
    <source>
        <dbReference type="PROSITE" id="PS50932"/>
    </source>
</evidence>
<dbReference type="InterPro" id="IPR046335">
    <property type="entry name" value="LacI/GalR-like_sensor"/>
</dbReference>
<dbReference type="RefSeq" id="WP_104967191.1">
    <property type="nucleotide sequence ID" value="NZ_CP025536.1"/>
</dbReference>
<name>A0A2L0D2J3_9STRE</name>
<keyword evidence="6" id="KW-1185">Reference proteome</keyword>
<sequence length="332" mass="37228">MATLKDIAKLAKVSQATVSRVLNQDPTLSVGEATRHRILTIAEDLGYQKHLKTLNAPKVRHKIAVIQWYTEQEELNDLYYHAIRLGIEERAQALQYDIIRFFNQEPEQLPEETIGIIAIGKFSEVQIKHFSSCHPNLVFVDSDTLTKGYHCVTTDFDNAVVAVIDHFVKQGLAKIGMIVGEERTSDGLELLIDPRFRTFRHYTNELGIYDNRCIFVGPFSADSGYHLMSQAIDELGQDLPKAFFIANDTLAIGALRALQEANIKVPQDVQLISFNDTPITKQVYPRLSSVTVFTSEMGQTAVDVLNRQAINPRPVATVTKLGTQLTLRDSSL</sequence>
<dbReference type="PRINTS" id="PR00036">
    <property type="entry name" value="HTHLACI"/>
</dbReference>
<dbReference type="PANTHER" id="PTHR30146:SF149">
    <property type="entry name" value="HTH-TYPE TRANSCRIPTIONAL REGULATOR EBGR"/>
    <property type="match status" value="1"/>
</dbReference>
<protein>
    <submittedName>
        <fullName evidence="5">LacI family transcriptional regulator</fullName>
    </submittedName>
</protein>
<dbReference type="Proteomes" id="UP000238956">
    <property type="component" value="Chromosome"/>
</dbReference>
<dbReference type="SMART" id="SM00354">
    <property type="entry name" value="HTH_LACI"/>
    <property type="match status" value="1"/>
</dbReference>
<proteinExistence type="predicted"/>
<dbReference type="KEGG" id="splr:C0J00_01260"/>
<dbReference type="PROSITE" id="PS00356">
    <property type="entry name" value="HTH_LACI_1"/>
    <property type="match status" value="1"/>
</dbReference>
<dbReference type="CDD" id="cd01544">
    <property type="entry name" value="PBP1_GalR"/>
    <property type="match status" value="1"/>
</dbReference>
<dbReference type="GeneID" id="98392539"/>
<feature type="domain" description="HTH lacI-type" evidence="4">
    <location>
        <begin position="2"/>
        <end position="53"/>
    </location>
</feature>
<keyword evidence="2" id="KW-0238">DNA-binding</keyword>
<organism evidence="5 6">
    <name type="scientific">Streptococcus pluranimalium</name>
    <dbReference type="NCBI Taxonomy" id="82348"/>
    <lineage>
        <taxon>Bacteria</taxon>
        <taxon>Bacillati</taxon>
        <taxon>Bacillota</taxon>
        <taxon>Bacilli</taxon>
        <taxon>Lactobacillales</taxon>
        <taxon>Streptococcaceae</taxon>
        <taxon>Streptococcus</taxon>
    </lineage>
</organism>
<dbReference type="InterPro" id="IPR010982">
    <property type="entry name" value="Lambda_DNA-bd_dom_sf"/>
</dbReference>
<dbReference type="InterPro" id="IPR028082">
    <property type="entry name" value="Peripla_BP_I"/>
</dbReference>
<dbReference type="Pfam" id="PF00356">
    <property type="entry name" value="LacI"/>
    <property type="match status" value="1"/>
</dbReference>
<dbReference type="SUPFAM" id="SSF53822">
    <property type="entry name" value="Periplasmic binding protein-like I"/>
    <property type="match status" value="1"/>
</dbReference>